<name>A0A822YIT1_NELNU</name>
<accession>A0A822YIT1</accession>
<dbReference type="AlphaFoldDB" id="A0A822YIT1"/>
<evidence type="ECO:0000313" key="1">
    <source>
        <dbReference type="EMBL" id="DAD29308.1"/>
    </source>
</evidence>
<comment type="caution">
    <text evidence="1">The sequence shown here is derived from an EMBL/GenBank/DDBJ whole genome shotgun (WGS) entry which is preliminary data.</text>
</comment>
<keyword evidence="2" id="KW-1185">Reference proteome</keyword>
<gene>
    <name evidence="1" type="ORF">HUJ06_030776</name>
</gene>
<sequence>MAGEQIHVISYSGGGTLDWDKGMRMM</sequence>
<evidence type="ECO:0000313" key="2">
    <source>
        <dbReference type="Proteomes" id="UP000607653"/>
    </source>
</evidence>
<reference evidence="1 2" key="1">
    <citation type="journal article" date="2020" name="Mol. Biol. Evol.">
        <title>Distinct Expression and Methylation Patterns for Genes with Different Fates following a Single Whole-Genome Duplication in Flowering Plants.</title>
        <authorList>
            <person name="Shi T."/>
            <person name="Rahmani R.S."/>
            <person name="Gugger P.F."/>
            <person name="Wang M."/>
            <person name="Li H."/>
            <person name="Zhang Y."/>
            <person name="Li Z."/>
            <person name="Wang Q."/>
            <person name="Van de Peer Y."/>
            <person name="Marchal K."/>
            <person name="Chen J."/>
        </authorList>
    </citation>
    <scope>NUCLEOTIDE SEQUENCE [LARGE SCALE GENOMIC DNA]</scope>
    <source>
        <tissue evidence="1">Leaf</tissue>
    </source>
</reference>
<organism evidence="1 2">
    <name type="scientific">Nelumbo nucifera</name>
    <name type="common">Sacred lotus</name>
    <dbReference type="NCBI Taxonomy" id="4432"/>
    <lineage>
        <taxon>Eukaryota</taxon>
        <taxon>Viridiplantae</taxon>
        <taxon>Streptophyta</taxon>
        <taxon>Embryophyta</taxon>
        <taxon>Tracheophyta</taxon>
        <taxon>Spermatophyta</taxon>
        <taxon>Magnoliopsida</taxon>
        <taxon>Proteales</taxon>
        <taxon>Nelumbonaceae</taxon>
        <taxon>Nelumbo</taxon>
    </lineage>
</organism>
<proteinExistence type="predicted"/>
<dbReference type="Proteomes" id="UP000607653">
    <property type="component" value="Unassembled WGS sequence"/>
</dbReference>
<protein>
    <submittedName>
        <fullName evidence="1">Uncharacterized protein</fullName>
    </submittedName>
</protein>
<dbReference type="EMBL" id="DUZY01000002">
    <property type="protein sequence ID" value="DAD29308.1"/>
    <property type="molecule type" value="Genomic_DNA"/>
</dbReference>